<keyword evidence="2" id="KW-1185">Reference proteome</keyword>
<protein>
    <recommendedName>
        <fullName evidence="3">BTB domain-containing protein</fullName>
    </recommendedName>
</protein>
<proteinExistence type="predicted"/>
<dbReference type="AlphaFoldDB" id="A0A4Z1I0L1"/>
<dbReference type="OrthoDB" id="5326346at2759"/>
<reference evidence="1 2" key="1">
    <citation type="submission" date="2017-12" db="EMBL/GenBank/DDBJ databases">
        <title>Comparative genomics of Botrytis spp.</title>
        <authorList>
            <person name="Valero-Jimenez C.A."/>
            <person name="Tapia P."/>
            <person name="Veloso J."/>
            <person name="Silva-Moreno E."/>
            <person name="Staats M."/>
            <person name="Valdes J.H."/>
            <person name="Van Kan J.A.L."/>
        </authorList>
    </citation>
    <scope>NUCLEOTIDE SEQUENCE [LARGE SCALE GENOMIC DNA]</scope>
    <source>
        <strain evidence="1 2">MUCL2120</strain>
    </source>
</reference>
<sequence length="374" mass="41793">MAASSSAHIIVDPDGDLVLLLNPTIPNSAKSDYSSLADPEAINTPTDDISTELQMIRSHEGGMVQTWQDEPPPIYSDHILVSLKQMCLASPVFKAMLQGEFKESVTLKTMGKLEVPLPDDNPTAMKILINIIHGRMSMVPLKVALELFCQIAIVVDKYQCREVVQLLPPVWKNELSHTFSHGQWVDIAHWVCIAWQFELEDEFLKATQIIRERSSWTMENLIGCIKYDLPIPNYVDGMRKVCKIVQDTITKYQSSSYSCSATNIPWIIDTSDEHHGIANDIPSYRNDCDSMVLGSLIKSAVSNGLYPLPEQPYTLWSLNPLTAKVKLLKADSLCFKLTQEKLEDHNITGSIRKSVEAIDKSGLSLSTCKELALC</sequence>
<dbReference type="SUPFAM" id="SSF54695">
    <property type="entry name" value="POZ domain"/>
    <property type="match status" value="1"/>
</dbReference>
<evidence type="ECO:0000313" key="1">
    <source>
        <dbReference type="EMBL" id="TGO50523.1"/>
    </source>
</evidence>
<gene>
    <name evidence="1" type="ORF">BOTNAR_0389g00010</name>
</gene>
<evidence type="ECO:0000313" key="2">
    <source>
        <dbReference type="Proteomes" id="UP000297452"/>
    </source>
</evidence>
<evidence type="ECO:0008006" key="3">
    <source>
        <dbReference type="Google" id="ProtNLM"/>
    </source>
</evidence>
<name>A0A4Z1I0L1_9HELO</name>
<dbReference type="CDD" id="cd18186">
    <property type="entry name" value="BTB_POZ_ZBTB_KLHL-like"/>
    <property type="match status" value="1"/>
</dbReference>
<comment type="caution">
    <text evidence="1">The sequence shown here is derived from an EMBL/GenBank/DDBJ whole genome shotgun (WGS) entry which is preliminary data.</text>
</comment>
<dbReference type="Proteomes" id="UP000297452">
    <property type="component" value="Unassembled WGS sequence"/>
</dbReference>
<dbReference type="Gene3D" id="3.30.710.10">
    <property type="entry name" value="Potassium Channel Kv1.1, Chain A"/>
    <property type="match status" value="1"/>
</dbReference>
<dbReference type="EMBL" id="PQXJ01000389">
    <property type="protein sequence ID" value="TGO50523.1"/>
    <property type="molecule type" value="Genomic_DNA"/>
</dbReference>
<accession>A0A4Z1I0L1</accession>
<dbReference type="STRING" id="278944.A0A4Z1I0L1"/>
<organism evidence="1 2">
    <name type="scientific">Botryotinia narcissicola</name>
    <dbReference type="NCBI Taxonomy" id="278944"/>
    <lineage>
        <taxon>Eukaryota</taxon>
        <taxon>Fungi</taxon>
        <taxon>Dikarya</taxon>
        <taxon>Ascomycota</taxon>
        <taxon>Pezizomycotina</taxon>
        <taxon>Leotiomycetes</taxon>
        <taxon>Helotiales</taxon>
        <taxon>Sclerotiniaceae</taxon>
        <taxon>Botryotinia</taxon>
    </lineage>
</organism>
<dbReference type="InterPro" id="IPR011333">
    <property type="entry name" value="SKP1/BTB/POZ_sf"/>
</dbReference>